<evidence type="ECO:0000313" key="2">
    <source>
        <dbReference type="EMBL" id="MDD2180635.1"/>
    </source>
</evidence>
<dbReference type="Pfam" id="PF02450">
    <property type="entry name" value="LCAT"/>
    <property type="match status" value="1"/>
</dbReference>
<keyword evidence="1" id="KW-0732">Signal</keyword>
<dbReference type="Gene3D" id="3.40.50.1820">
    <property type="entry name" value="alpha/beta hydrolase"/>
    <property type="match status" value="1"/>
</dbReference>
<comment type="caution">
    <text evidence="2">The sequence shown here is derived from an EMBL/GenBank/DDBJ whole genome shotgun (WGS) entry which is preliminary data.</text>
</comment>
<sequence length="650" mass="69821">MKKLIAFALLIAVVASFAARASPSAVIDGFERAAAFNPEIATSVTAIRRRPVVVLVPGILGSKLTSPTVGDIWGSGIPDLAKIKLPPQLVDETAPSDVQATLLENYFGDQYGDAFAAIKDAAKKIGIDAVACGYDWRRDLRSGAADLEACLYRTFGTTRRTLIFVSHSMGGVVTAVWNAKHDARQYSRQHLVGGIVLLGSPLQGSCEVLRMIHEGYKQPVENSLNAGKRAEYVYEKWDNLRGGLVNSLTGWATDGVRDALLTWPGAFGLTPKATNTDEAGRACVPLYQPEQPGGPGLISHFQPEFWTSVTGRDVLRGATPPANFNSVLTKAKEFRDGFSLARPRAPLYAYYSMYWFTPEKAHLGNEGHLRRDKTWIDLDGDGRVPLPAGGSRPESSWLSGYTPVNSVHGGLPKDKIFQEMFLVGRLPKLVQGLTAYELILEHGKDPAAIAAYAKAGGGVPVVDEFKGALDVVAPNGVGTTPRSPLGADMVALADGFRVDLCRTTPLCTTTYRKARLRNLSVVERRLEFASVLGNEGWSASERASAAAQIGLANASLGELRSAGPVLATASTELTRSIEQSTISDSGRQKLADLKQVVDRNLAVALRESGQCPAAKALLTSLELSKTRYRADLSAICLDRDTAVSQPLGDF</sequence>
<dbReference type="InterPro" id="IPR003386">
    <property type="entry name" value="LACT/PDAT_acylTrfase"/>
</dbReference>
<accession>A0ABT5S3V2</accession>
<gene>
    <name evidence="2" type="ORF">OIN59_24640</name>
</gene>
<dbReference type="Proteomes" id="UP001148932">
    <property type="component" value="Unassembled WGS sequence"/>
</dbReference>
<dbReference type="RefSeq" id="WP_274114746.1">
    <property type="nucleotide sequence ID" value="NZ_JAPCKI010000027.1"/>
</dbReference>
<feature type="chain" id="PRO_5046704687" evidence="1">
    <location>
        <begin position="22"/>
        <end position="650"/>
    </location>
</feature>
<name>A0ABT5S3V2_9BURK</name>
<keyword evidence="3" id="KW-1185">Reference proteome</keyword>
<feature type="signal peptide" evidence="1">
    <location>
        <begin position="1"/>
        <end position="21"/>
    </location>
</feature>
<protein>
    <submittedName>
        <fullName evidence="2">GPI inositol-deacylase</fullName>
    </submittedName>
</protein>
<organism evidence="2 3">
    <name type="scientific">Acidovorax benzenivorans</name>
    <dbReference type="NCBI Taxonomy" id="2987520"/>
    <lineage>
        <taxon>Bacteria</taxon>
        <taxon>Pseudomonadati</taxon>
        <taxon>Pseudomonadota</taxon>
        <taxon>Betaproteobacteria</taxon>
        <taxon>Burkholderiales</taxon>
        <taxon>Comamonadaceae</taxon>
        <taxon>Acidovorax</taxon>
    </lineage>
</organism>
<reference evidence="2" key="1">
    <citation type="submission" date="2022-10" db="EMBL/GenBank/DDBJ databases">
        <title>Description of microaerobic benzene degrading bacteria.</title>
        <authorList>
            <person name="Bedics A."/>
            <person name="Tancsics A."/>
            <person name="Banerjee S."/>
        </authorList>
    </citation>
    <scope>NUCLEOTIDE SEQUENCE</scope>
    <source>
        <strain evidence="2">D2M1</strain>
    </source>
</reference>
<evidence type="ECO:0000313" key="3">
    <source>
        <dbReference type="Proteomes" id="UP001148932"/>
    </source>
</evidence>
<evidence type="ECO:0000256" key="1">
    <source>
        <dbReference type="SAM" id="SignalP"/>
    </source>
</evidence>
<dbReference type="EMBL" id="JAPCKI010000027">
    <property type="protein sequence ID" value="MDD2180635.1"/>
    <property type="molecule type" value="Genomic_DNA"/>
</dbReference>
<dbReference type="SUPFAM" id="SSF53474">
    <property type="entry name" value="alpha/beta-Hydrolases"/>
    <property type="match status" value="1"/>
</dbReference>
<proteinExistence type="predicted"/>
<dbReference type="InterPro" id="IPR029058">
    <property type="entry name" value="AB_hydrolase_fold"/>
</dbReference>